<evidence type="ECO:0000256" key="3">
    <source>
        <dbReference type="ARBA" id="ARBA00022692"/>
    </source>
</evidence>
<feature type="transmembrane region" description="Helical" evidence="8">
    <location>
        <begin position="35"/>
        <end position="55"/>
    </location>
</feature>
<comment type="caution">
    <text evidence="10">The sequence shown here is derived from an EMBL/GenBank/DDBJ whole genome shotgun (WGS) entry which is preliminary data.</text>
</comment>
<keyword evidence="6 8" id="KW-0472">Membrane</keyword>
<proteinExistence type="predicted"/>
<evidence type="ECO:0000313" key="11">
    <source>
        <dbReference type="Proteomes" id="UP000287563"/>
    </source>
</evidence>
<feature type="transmembrane region" description="Helical" evidence="8">
    <location>
        <begin position="527"/>
        <end position="547"/>
    </location>
</feature>
<feature type="transmembrane region" description="Helical" evidence="8">
    <location>
        <begin position="240"/>
        <end position="262"/>
    </location>
</feature>
<comment type="subcellular location">
    <subcellularLocation>
        <location evidence="1">Cell membrane</location>
        <topology evidence="1">Multi-pass membrane protein</topology>
    </subcellularLocation>
    <subcellularLocation>
        <location evidence="7">Membrane</location>
        <topology evidence="7">Multi-pass membrane protein</topology>
    </subcellularLocation>
</comment>
<dbReference type="PRINTS" id="PR01434">
    <property type="entry name" value="NADHDHGNASE5"/>
</dbReference>
<feature type="transmembrane region" description="Helical" evidence="8">
    <location>
        <begin position="336"/>
        <end position="358"/>
    </location>
</feature>
<organism evidence="10 11">
    <name type="scientific">Photobacterium chitinilyticum</name>
    <dbReference type="NCBI Taxonomy" id="2485123"/>
    <lineage>
        <taxon>Bacteria</taxon>
        <taxon>Pseudomonadati</taxon>
        <taxon>Pseudomonadota</taxon>
        <taxon>Gammaproteobacteria</taxon>
        <taxon>Vibrionales</taxon>
        <taxon>Vibrionaceae</taxon>
        <taxon>Photobacterium</taxon>
    </lineage>
</organism>
<dbReference type="Pfam" id="PF00361">
    <property type="entry name" value="Proton_antipo_M"/>
    <property type="match status" value="1"/>
</dbReference>
<sequence length="649" mass="69036">MNPLVLVLFALVCYGIAALVSLVGRKQEQDSLRIAGVISAFGGLFGMLAGLTTIVCGYGSADAAAAAGRVVNMDMLSALMVVVISIVTMAASVYSINYLKEYLGKGGWKINILFNVFAAAMTALVVSANVMVFIVFMEIISLASWLIVISDGSVSSKKAGLQYFIADHVASVLIMAAFLILALHANSYDFSAFSHNPVTGTTASLVFLLALAGFGIKAASIGFHGWLAKAYPIAPSYCSTLISCVMVKIGIYGILKVGVLFLGATQMWWGFLVLIFGALSSVLGVMYALAEHDIKRLLAYHTIENIGIILIGVGVSMIGIASHHPTLALLGLLGGLYHLLNHAVFKGLLCLGSGSIVYRMHTKDMDKMGGLGKTMPKTAITFLIGTLAICALPPLNGFVSEWFIYQSLFSLGKTGSVANLLAGPFGMVMLALTGALACMCFVKVYGICFAGAPKTEQAANTREVGPAMVTATSALAVLCIVLGIGSPWIAPYFSAIASSILHIAPVTVVNGMAVYPAVADQAILSTPVIAIALTLLTLVPATLLYAFRQRRLANRQQGDPWACGYQYEHRMTVSASGVTRPMRHMFGFIYNNRPQQSLTERYILPRLCLTTDGSQSVEDNGLDSRKVHFLCSTVALFVVLFFPFMSGVS</sequence>
<dbReference type="PANTHER" id="PTHR42682">
    <property type="entry name" value="HYDROGENASE-4 COMPONENT F"/>
    <property type="match status" value="1"/>
</dbReference>
<keyword evidence="4 8" id="KW-1133">Transmembrane helix</keyword>
<dbReference type="RefSeq" id="WP_128783710.1">
    <property type="nucleotide sequence ID" value="NZ_RJLM01000003.1"/>
</dbReference>
<feature type="transmembrane region" description="Helical" evidence="8">
    <location>
        <begin position="627"/>
        <end position="645"/>
    </location>
</feature>
<feature type="transmembrane region" description="Helical" evidence="8">
    <location>
        <begin position="108"/>
        <end position="126"/>
    </location>
</feature>
<keyword evidence="2" id="KW-1003">Cell membrane</keyword>
<dbReference type="InterPro" id="IPR001750">
    <property type="entry name" value="ND/Mrp_TM"/>
</dbReference>
<reference evidence="10 11" key="1">
    <citation type="submission" date="2018-11" db="EMBL/GenBank/DDBJ databases">
        <title>Photobacterium sp. BEI247 sp. nov., a marine bacterium isolated from Yongle Blue Hole in the South China Sea.</title>
        <authorList>
            <person name="Wang X."/>
        </authorList>
    </citation>
    <scope>NUCLEOTIDE SEQUENCE [LARGE SCALE GENOMIC DNA]</scope>
    <source>
        <strain evidence="11">BEI247</strain>
    </source>
</reference>
<dbReference type="GO" id="GO:0016491">
    <property type="term" value="F:oxidoreductase activity"/>
    <property type="evidence" value="ECO:0007669"/>
    <property type="project" value="UniProtKB-KW"/>
</dbReference>
<feature type="transmembrane region" description="Helical" evidence="8">
    <location>
        <begin position="75"/>
        <end position="96"/>
    </location>
</feature>
<keyword evidence="3 7" id="KW-0812">Transmembrane</keyword>
<dbReference type="AlphaFoldDB" id="A0A3S3S1H0"/>
<evidence type="ECO:0000256" key="6">
    <source>
        <dbReference type="ARBA" id="ARBA00023136"/>
    </source>
</evidence>
<feature type="domain" description="NADH:quinone oxidoreductase/Mrp antiporter transmembrane" evidence="9">
    <location>
        <begin position="127"/>
        <end position="413"/>
    </location>
</feature>
<protein>
    <submittedName>
        <fullName evidence="10">Hydrogenase 4 subunit B</fullName>
    </submittedName>
</protein>
<feature type="transmembrane region" description="Helical" evidence="8">
    <location>
        <begin position="429"/>
        <end position="452"/>
    </location>
</feature>
<evidence type="ECO:0000313" key="10">
    <source>
        <dbReference type="EMBL" id="RWX55686.1"/>
    </source>
</evidence>
<feature type="transmembrane region" description="Helical" evidence="8">
    <location>
        <begin position="464"/>
        <end position="485"/>
    </location>
</feature>
<feature type="transmembrane region" description="Helical" evidence="8">
    <location>
        <begin position="302"/>
        <end position="324"/>
    </location>
</feature>
<keyword evidence="5" id="KW-0560">Oxidoreductase</keyword>
<gene>
    <name evidence="10" type="ORF">EDI28_10065</name>
</gene>
<dbReference type="PANTHER" id="PTHR42682:SF3">
    <property type="entry name" value="FORMATE HYDROGENLYASE SUBUNIT 3-RELATED"/>
    <property type="match status" value="1"/>
</dbReference>
<feature type="transmembrane region" description="Helical" evidence="8">
    <location>
        <begin position="161"/>
        <end position="185"/>
    </location>
</feature>
<evidence type="ECO:0000256" key="4">
    <source>
        <dbReference type="ARBA" id="ARBA00022989"/>
    </source>
</evidence>
<evidence type="ECO:0000256" key="7">
    <source>
        <dbReference type="RuleBase" id="RU000320"/>
    </source>
</evidence>
<dbReference type="GO" id="GO:0005886">
    <property type="term" value="C:plasma membrane"/>
    <property type="evidence" value="ECO:0007669"/>
    <property type="project" value="UniProtKB-SubCell"/>
</dbReference>
<feature type="transmembrane region" description="Helical" evidence="8">
    <location>
        <begin position="205"/>
        <end position="228"/>
    </location>
</feature>
<feature type="transmembrane region" description="Helical" evidence="8">
    <location>
        <begin position="379"/>
        <end position="396"/>
    </location>
</feature>
<dbReference type="InterPro" id="IPR052175">
    <property type="entry name" value="ComplexI-like_HydComp"/>
</dbReference>
<feature type="transmembrane region" description="Helical" evidence="8">
    <location>
        <begin position="6"/>
        <end position="23"/>
    </location>
</feature>
<dbReference type="OrthoDB" id="9768329at2"/>
<evidence type="ECO:0000256" key="2">
    <source>
        <dbReference type="ARBA" id="ARBA00022475"/>
    </source>
</evidence>
<evidence type="ECO:0000256" key="5">
    <source>
        <dbReference type="ARBA" id="ARBA00023002"/>
    </source>
</evidence>
<evidence type="ECO:0000256" key="8">
    <source>
        <dbReference type="SAM" id="Phobius"/>
    </source>
</evidence>
<keyword evidence="11" id="KW-1185">Reference proteome</keyword>
<feature type="transmembrane region" description="Helical" evidence="8">
    <location>
        <begin position="268"/>
        <end position="290"/>
    </location>
</feature>
<dbReference type="Proteomes" id="UP000287563">
    <property type="component" value="Unassembled WGS sequence"/>
</dbReference>
<dbReference type="EMBL" id="RJLM01000003">
    <property type="protein sequence ID" value="RWX55686.1"/>
    <property type="molecule type" value="Genomic_DNA"/>
</dbReference>
<evidence type="ECO:0000259" key="9">
    <source>
        <dbReference type="Pfam" id="PF00361"/>
    </source>
</evidence>
<evidence type="ECO:0000256" key="1">
    <source>
        <dbReference type="ARBA" id="ARBA00004651"/>
    </source>
</evidence>
<name>A0A3S3S1H0_9GAMM</name>
<accession>A0A3S3S1H0</accession>